<evidence type="ECO:0000259" key="2">
    <source>
        <dbReference type="PROSITE" id="PS50132"/>
    </source>
</evidence>
<feature type="region of interest" description="Disordered" evidence="1">
    <location>
        <begin position="1"/>
        <end position="20"/>
    </location>
</feature>
<sequence>MPRDRSNTCSSTSTLTKRRPSYININAAGAATTSGDDLLFPRTPKSINKTRRSSLVPEHHDPPRSPSCRPSLTSMKHIPTLLSDSTTAYIQEIDNHQAKSKGGTREIVTRSRSSSLTSMLVSSATASSLPSFDVHTLYKIRTTRSSKKLDYFFGEQAPHDICVKEIRKEGLKAMLESKVPLCYLLYHLLDEYSSENLFFFIELEQYESFTYSSPQQQLTTAQHIYNTYLTRNSHFEVNLDDRVRRAVITALEKKEISGCFDAAKRAVYGLLESSFLRFSQSPVFDEMTENCGELTTNYDNESRDLAVNKLITYIEDQHSLIYTDPHTDTPVFMSVCQTSRRRHELIKSMIHEFCRTLVGVEFNYYRPDPSAFFQEQSSRSGSPTSSDTRTYKKTTGHSPKSNKDVFDFFGKKK</sequence>
<evidence type="ECO:0000313" key="3">
    <source>
        <dbReference type="EMBL" id="OAD79240.1"/>
    </source>
</evidence>
<evidence type="ECO:0000313" key="4">
    <source>
        <dbReference type="Proteomes" id="UP000077315"/>
    </source>
</evidence>
<name>A0A163EL69_PHYB8</name>
<feature type="compositionally biased region" description="Low complexity" evidence="1">
    <location>
        <begin position="377"/>
        <end position="388"/>
    </location>
</feature>
<reference evidence="4" key="1">
    <citation type="submission" date="2015-06" db="EMBL/GenBank/DDBJ databases">
        <title>Expansion of signal transduction pathways in fungi by whole-genome duplication.</title>
        <authorList>
            <consortium name="DOE Joint Genome Institute"/>
            <person name="Corrochano L.M."/>
            <person name="Kuo A."/>
            <person name="Marcet-Houben M."/>
            <person name="Polaino S."/>
            <person name="Salamov A."/>
            <person name="Villalobos J.M."/>
            <person name="Alvarez M.I."/>
            <person name="Avalos J."/>
            <person name="Benito E.P."/>
            <person name="Benoit I."/>
            <person name="Burger G."/>
            <person name="Camino L.P."/>
            <person name="Canovas D."/>
            <person name="Cerda-Olmedo E."/>
            <person name="Cheng J.-F."/>
            <person name="Dominguez A."/>
            <person name="Elias M."/>
            <person name="Eslava A.P."/>
            <person name="Glaser F."/>
            <person name="Grimwood J."/>
            <person name="Gutierrez G."/>
            <person name="Heitman J."/>
            <person name="Henrissat B."/>
            <person name="Iturriaga E.A."/>
            <person name="Lang B.F."/>
            <person name="Lavin J.L."/>
            <person name="Lee S."/>
            <person name="Li W."/>
            <person name="Lindquist E."/>
            <person name="Lopez-Garcia S."/>
            <person name="Luque E.M."/>
            <person name="Marcos A.T."/>
            <person name="Martin J."/>
            <person name="McCluskey K."/>
            <person name="Medina H.R."/>
            <person name="Miralles-Duran A."/>
            <person name="Miyazaki A."/>
            <person name="Munoz-Torres E."/>
            <person name="Oguiza J.A."/>
            <person name="Ohm R."/>
            <person name="Olmedo M."/>
            <person name="Orejas M."/>
            <person name="Ortiz-Castellanos L."/>
            <person name="Pisabarro A.G."/>
            <person name="Rodriguez-Romero J."/>
            <person name="Ruiz-Herrera J."/>
            <person name="Ruiz-Vazquez R."/>
            <person name="Sanz C."/>
            <person name="Schackwitz W."/>
            <person name="Schmutz J."/>
            <person name="Shahriari M."/>
            <person name="Shelest E."/>
            <person name="Silva-Franco F."/>
            <person name="Soanes D."/>
            <person name="Syed K."/>
            <person name="Tagua V.G."/>
            <person name="Talbot N.J."/>
            <person name="Thon M."/>
            <person name="De vries R.P."/>
            <person name="Wiebenga A."/>
            <person name="Yadav J.S."/>
            <person name="Braun E.L."/>
            <person name="Baker S."/>
            <person name="Garre V."/>
            <person name="Horwitz B."/>
            <person name="Torres-Martinez S."/>
            <person name="Idnurm A."/>
            <person name="Herrera-Estrella A."/>
            <person name="Gabaldon T."/>
            <person name="Grigoriev I.V."/>
        </authorList>
    </citation>
    <scope>NUCLEOTIDE SEQUENCE [LARGE SCALE GENOMIC DNA]</scope>
    <source>
        <strain evidence="4">NRRL 1555(-)</strain>
    </source>
</reference>
<dbReference type="InterPro" id="IPR036305">
    <property type="entry name" value="RGS_sf"/>
</dbReference>
<accession>A0A163EL69</accession>
<gene>
    <name evidence="3" type="ORF">PHYBLDRAFT_184708</name>
</gene>
<dbReference type="InterPro" id="IPR044926">
    <property type="entry name" value="RGS_subdomain_2"/>
</dbReference>
<dbReference type="Gene3D" id="1.10.167.10">
    <property type="entry name" value="Regulator of G-protein Signalling 4, domain 2"/>
    <property type="match status" value="1"/>
</dbReference>
<dbReference type="CDD" id="cd07440">
    <property type="entry name" value="RGS"/>
    <property type="match status" value="1"/>
</dbReference>
<dbReference type="PANTHER" id="PTHR10845:SF192">
    <property type="entry name" value="DOUBLE HIT, ISOFORM B"/>
    <property type="match status" value="1"/>
</dbReference>
<feature type="region of interest" description="Disordered" evidence="1">
    <location>
        <begin position="373"/>
        <end position="403"/>
    </location>
</feature>
<evidence type="ECO:0000256" key="1">
    <source>
        <dbReference type="SAM" id="MobiDB-lite"/>
    </source>
</evidence>
<feature type="domain" description="RGS" evidence="2">
    <location>
        <begin position="170"/>
        <end position="288"/>
    </location>
</feature>
<dbReference type="EMBL" id="KV440972">
    <property type="protein sequence ID" value="OAD79240.1"/>
    <property type="molecule type" value="Genomic_DNA"/>
</dbReference>
<dbReference type="VEuPathDB" id="FungiDB:PHYBLDRAFT_184708"/>
<protein>
    <recommendedName>
        <fullName evidence="2">RGS domain-containing protein</fullName>
    </recommendedName>
</protein>
<feature type="region of interest" description="Disordered" evidence="1">
    <location>
        <begin position="33"/>
        <end position="73"/>
    </location>
</feature>
<dbReference type="GeneID" id="28999883"/>
<dbReference type="InterPro" id="IPR016137">
    <property type="entry name" value="RGS"/>
</dbReference>
<dbReference type="InParanoid" id="A0A163EL69"/>
<dbReference type="OrthoDB" id="196547at2759"/>
<dbReference type="Pfam" id="PF00615">
    <property type="entry name" value="RGS"/>
    <property type="match status" value="1"/>
</dbReference>
<organism evidence="3 4">
    <name type="scientific">Phycomyces blakesleeanus (strain ATCC 8743b / DSM 1359 / FGSC 10004 / NBRC 33097 / NRRL 1555)</name>
    <dbReference type="NCBI Taxonomy" id="763407"/>
    <lineage>
        <taxon>Eukaryota</taxon>
        <taxon>Fungi</taxon>
        <taxon>Fungi incertae sedis</taxon>
        <taxon>Mucoromycota</taxon>
        <taxon>Mucoromycotina</taxon>
        <taxon>Mucoromycetes</taxon>
        <taxon>Mucorales</taxon>
        <taxon>Phycomycetaceae</taxon>
        <taxon>Phycomyces</taxon>
    </lineage>
</organism>
<dbReference type="STRING" id="763407.A0A163EL69"/>
<keyword evidence="4" id="KW-1185">Reference proteome</keyword>
<dbReference type="PANTHER" id="PTHR10845">
    <property type="entry name" value="REGULATOR OF G PROTEIN SIGNALING"/>
    <property type="match status" value="1"/>
</dbReference>
<proteinExistence type="predicted"/>
<dbReference type="RefSeq" id="XP_018297280.1">
    <property type="nucleotide sequence ID" value="XM_018438977.1"/>
</dbReference>
<dbReference type="AlphaFoldDB" id="A0A163EL69"/>
<dbReference type="PROSITE" id="PS50132">
    <property type="entry name" value="RGS"/>
    <property type="match status" value="1"/>
</dbReference>
<dbReference type="SUPFAM" id="SSF48097">
    <property type="entry name" value="Regulator of G-protein signaling, RGS"/>
    <property type="match status" value="1"/>
</dbReference>
<dbReference type="SMART" id="SM00315">
    <property type="entry name" value="RGS"/>
    <property type="match status" value="1"/>
</dbReference>
<dbReference type="Proteomes" id="UP000077315">
    <property type="component" value="Unassembled WGS sequence"/>
</dbReference>